<reference evidence="2 3" key="1">
    <citation type="submission" date="2015-06" db="EMBL/GenBank/DDBJ databases">
        <title>Draft genome sequence of the purine-degrading Clostridium cylindrosporum HC-1 (DSM 605).</title>
        <authorList>
            <person name="Poehlein A."/>
            <person name="Schiel-Bengelsdorf B."/>
            <person name="Bengelsdorf F."/>
            <person name="Daniel R."/>
            <person name="Duerre P."/>
        </authorList>
    </citation>
    <scope>NUCLEOTIDE SEQUENCE [LARGE SCALE GENOMIC DNA]</scope>
    <source>
        <strain evidence="2 3">DSM 605</strain>
    </source>
</reference>
<dbReference type="RefSeq" id="WP_048570333.1">
    <property type="nucleotide sequence ID" value="NZ_LFVU01000024.1"/>
</dbReference>
<dbReference type="SUPFAM" id="SSF82549">
    <property type="entry name" value="DAK1/DegV-like"/>
    <property type="match status" value="1"/>
</dbReference>
<dbReference type="InterPro" id="IPR003797">
    <property type="entry name" value="DegV"/>
</dbReference>
<name>A0A0J8DDD2_CLOCY</name>
<dbReference type="PANTHER" id="PTHR33434:SF2">
    <property type="entry name" value="FATTY ACID-BINDING PROTEIN TM_1468"/>
    <property type="match status" value="1"/>
</dbReference>
<protein>
    <submittedName>
        <fullName evidence="2">DegV domain-containing protein</fullName>
    </submittedName>
</protein>
<comment type="caution">
    <text evidence="2">The sequence shown here is derived from an EMBL/GenBank/DDBJ whole genome shotgun (WGS) entry which is preliminary data.</text>
</comment>
<proteinExistence type="predicted"/>
<dbReference type="Pfam" id="PF02645">
    <property type="entry name" value="DegV"/>
    <property type="match status" value="1"/>
</dbReference>
<dbReference type="Gene3D" id="3.40.50.10170">
    <property type="match status" value="1"/>
</dbReference>
<dbReference type="OrthoDB" id="9780216at2"/>
<keyword evidence="1" id="KW-0446">Lipid-binding</keyword>
<keyword evidence="3" id="KW-1185">Reference proteome</keyword>
<dbReference type="PROSITE" id="PS51482">
    <property type="entry name" value="DEGV"/>
    <property type="match status" value="1"/>
</dbReference>
<gene>
    <name evidence="2" type="ORF">CLCY_4c02170</name>
</gene>
<dbReference type="GO" id="GO:0008289">
    <property type="term" value="F:lipid binding"/>
    <property type="evidence" value="ECO:0007669"/>
    <property type="project" value="UniProtKB-KW"/>
</dbReference>
<dbReference type="InterPro" id="IPR050270">
    <property type="entry name" value="DegV_domain_contain"/>
</dbReference>
<dbReference type="PANTHER" id="PTHR33434">
    <property type="entry name" value="DEGV DOMAIN-CONTAINING PROTEIN DR_1986-RELATED"/>
    <property type="match status" value="1"/>
</dbReference>
<dbReference type="EMBL" id="LFVU01000024">
    <property type="protein sequence ID" value="KMT22244.1"/>
    <property type="molecule type" value="Genomic_DNA"/>
</dbReference>
<evidence type="ECO:0000313" key="3">
    <source>
        <dbReference type="Proteomes" id="UP000036756"/>
    </source>
</evidence>
<dbReference type="PATRIC" id="fig|1121307.3.peg.1873"/>
<dbReference type="Gene3D" id="3.30.1180.10">
    <property type="match status" value="1"/>
</dbReference>
<organism evidence="2 3">
    <name type="scientific">Clostridium cylindrosporum DSM 605</name>
    <dbReference type="NCBI Taxonomy" id="1121307"/>
    <lineage>
        <taxon>Bacteria</taxon>
        <taxon>Bacillati</taxon>
        <taxon>Bacillota</taxon>
        <taxon>Clostridia</taxon>
        <taxon>Eubacteriales</taxon>
        <taxon>Clostridiaceae</taxon>
        <taxon>Clostridium</taxon>
    </lineage>
</organism>
<dbReference type="AlphaFoldDB" id="A0A0J8DDD2"/>
<dbReference type="Proteomes" id="UP000036756">
    <property type="component" value="Unassembled WGS sequence"/>
</dbReference>
<dbReference type="InterPro" id="IPR043168">
    <property type="entry name" value="DegV_C"/>
</dbReference>
<evidence type="ECO:0000313" key="2">
    <source>
        <dbReference type="EMBL" id="KMT22244.1"/>
    </source>
</evidence>
<dbReference type="STRING" id="1121307.CLCY_4c02170"/>
<dbReference type="NCBIfam" id="TIGR00762">
    <property type="entry name" value="DegV"/>
    <property type="match status" value="1"/>
</dbReference>
<sequence>MPVKIVTDSTSYIPESLALEYDIQVVSLNVILNGVGHRELDLSNETFYIEMEKASEIPTSSQPNPSDLYSIFENIVKDGDIALGIFISSSMSGTFSSAHLVRDMIIENYPDAQTYIMDSRTNCMQMGFIALECAKAAKNGKSIDEIISIGNNVLHNSKFLFTPDTLDYLKKGGRIGGAAALFGNLLQIKPILTVVNGETSVYSKVRTKKKAVEAIINSLLKDIDGKSLGGVIVHHINCFAEGEKIAAKLEDILGVKVGVQSIGPVIGLHVGPGSVGIAYFKK</sequence>
<evidence type="ECO:0000256" key="1">
    <source>
        <dbReference type="ARBA" id="ARBA00023121"/>
    </source>
</evidence>
<accession>A0A0J8DDD2</accession>